<sequence>MDIRIGVTQASREIAVEVDDDAKVRQALKASVESAMKGEIDTLWITDKKGRDIAVPAAKIAYVEIGSADADRRIGFGG</sequence>
<dbReference type="Pfam" id="PF11305">
    <property type="entry name" value="DUF3107"/>
    <property type="match status" value="1"/>
</dbReference>
<dbReference type="InterPro" id="IPR021456">
    <property type="entry name" value="DUF3107"/>
</dbReference>
<name>A0A6J6CVA4_9ZZZZ</name>
<dbReference type="AlphaFoldDB" id="A0A6J6CVA4"/>
<organism evidence="1">
    <name type="scientific">freshwater metagenome</name>
    <dbReference type="NCBI Taxonomy" id="449393"/>
    <lineage>
        <taxon>unclassified sequences</taxon>
        <taxon>metagenomes</taxon>
        <taxon>ecological metagenomes</taxon>
    </lineage>
</organism>
<evidence type="ECO:0000313" key="2">
    <source>
        <dbReference type="EMBL" id="CAB4662011.1"/>
    </source>
</evidence>
<reference evidence="1" key="1">
    <citation type="submission" date="2020-05" db="EMBL/GenBank/DDBJ databases">
        <authorList>
            <person name="Chiriac C."/>
            <person name="Salcher M."/>
            <person name="Ghai R."/>
            <person name="Kavagutti S V."/>
        </authorList>
    </citation>
    <scope>NUCLEOTIDE SEQUENCE</scope>
</reference>
<protein>
    <submittedName>
        <fullName evidence="1">Unannotated protein</fullName>
    </submittedName>
</protein>
<evidence type="ECO:0000313" key="1">
    <source>
        <dbReference type="EMBL" id="CAB4554183.1"/>
    </source>
</evidence>
<proteinExistence type="predicted"/>
<gene>
    <name evidence="1" type="ORF">UFOPK1572_00383</name>
    <name evidence="2" type="ORF">UFOPK2169_01474</name>
</gene>
<dbReference type="EMBL" id="CAEZTC010000032">
    <property type="protein sequence ID" value="CAB4554183.1"/>
    <property type="molecule type" value="Genomic_DNA"/>
</dbReference>
<dbReference type="EMBL" id="CAEZWE010000076">
    <property type="protein sequence ID" value="CAB4662011.1"/>
    <property type="molecule type" value="Genomic_DNA"/>
</dbReference>
<accession>A0A6J6CVA4</accession>